<evidence type="ECO:0000256" key="2">
    <source>
        <dbReference type="ARBA" id="ARBA00005046"/>
    </source>
</evidence>
<evidence type="ECO:0000313" key="10">
    <source>
        <dbReference type="Proteomes" id="UP001320898"/>
    </source>
</evidence>
<comment type="pathway">
    <text evidence="2 6">Cofactor biosynthesis; molybdopterin biosynthesis.</text>
</comment>
<dbReference type="Gene3D" id="3.90.105.10">
    <property type="entry name" value="Molybdopterin biosynthesis moea protein, domain 2"/>
    <property type="match status" value="1"/>
</dbReference>
<evidence type="ECO:0000256" key="3">
    <source>
        <dbReference type="ARBA" id="ARBA00010763"/>
    </source>
</evidence>
<proteinExistence type="inferred from homology"/>
<dbReference type="SMART" id="SM00852">
    <property type="entry name" value="MoCF_biosynth"/>
    <property type="match status" value="1"/>
</dbReference>
<evidence type="ECO:0000256" key="5">
    <source>
        <dbReference type="ARBA" id="ARBA00047317"/>
    </source>
</evidence>
<dbReference type="GO" id="GO:0005829">
    <property type="term" value="C:cytosol"/>
    <property type="evidence" value="ECO:0007669"/>
    <property type="project" value="TreeGrafter"/>
</dbReference>
<gene>
    <name evidence="9" type="ORF">MUB46_13080</name>
</gene>
<dbReference type="PROSITE" id="PS01079">
    <property type="entry name" value="MOCF_BIOSYNTHESIS_2"/>
    <property type="match status" value="1"/>
</dbReference>
<dbReference type="GO" id="GO:0006777">
    <property type="term" value="P:Mo-molybdopterin cofactor biosynthetic process"/>
    <property type="evidence" value="ECO:0007669"/>
    <property type="project" value="UniProtKB-UniRule"/>
</dbReference>
<evidence type="ECO:0000256" key="1">
    <source>
        <dbReference type="ARBA" id="ARBA00002901"/>
    </source>
</evidence>
<dbReference type="InterPro" id="IPR005111">
    <property type="entry name" value="MoeA_C_domain_IV"/>
</dbReference>
<sequence>MPPRKLLDDCFLHDRDRLRHDEALSILRERMRPVTAPEPVSLASALGRICAEAVAAPRPVPGADNSAVDGYAFAHSDYEATGGFFPISTRIAAGHPADSPLPVGSAARIFTGAVMPPRADTIAMQEDCEPHEQDGRGFVAIPPGLKPGANRRRAGEDLRAGDVLVEAGTILRPQEIGAIASTGAGAVSCFAPLKVAILSTGDEILEAGAAFREGAVYDSNRPLLSALLSTLPVAVSDLGVLPDKAGIVRTALTDAAAGHDVILTTGGASRGEEDHVIATLSDLGHRHMWQLAIKPGRPMAMGQIGDCVVLGLPGNPVAAFVCFVLYVRQALLALGGATWREPRRVVLEADFEIADKKPDRREFLRGLMIDDPAGSPNGGSGGAPGGVRRVAKYPRDGSGLITSLREADGLIEIPEDVTAVRRGDRVRFLPFGEAGLPPR</sequence>
<dbReference type="InterPro" id="IPR001453">
    <property type="entry name" value="MoaB/Mog_dom"/>
</dbReference>
<dbReference type="EC" id="2.10.1.1" evidence="6"/>
<evidence type="ECO:0000256" key="7">
    <source>
        <dbReference type="SAM" id="MobiDB-lite"/>
    </source>
</evidence>
<dbReference type="InterPro" id="IPR036425">
    <property type="entry name" value="MoaB/Mog-like_dom_sf"/>
</dbReference>
<organism evidence="9 10">
    <name type="scientific">Microbaculum marinisediminis</name>
    <dbReference type="NCBI Taxonomy" id="2931392"/>
    <lineage>
        <taxon>Bacteria</taxon>
        <taxon>Pseudomonadati</taxon>
        <taxon>Pseudomonadota</taxon>
        <taxon>Alphaproteobacteria</taxon>
        <taxon>Hyphomicrobiales</taxon>
        <taxon>Tepidamorphaceae</taxon>
        <taxon>Microbaculum</taxon>
    </lineage>
</organism>
<accession>A0AAW5R2B0</accession>
<dbReference type="InterPro" id="IPR036688">
    <property type="entry name" value="MoeA_C_domain_IV_sf"/>
</dbReference>
<keyword evidence="6" id="KW-0479">Metal-binding</keyword>
<dbReference type="PANTHER" id="PTHR10192">
    <property type="entry name" value="MOLYBDOPTERIN BIOSYNTHESIS PROTEIN"/>
    <property type="match status" value="1"/>
</dbReference>
<reference evidence="9 10" key="1">
    <citation type="submission" date="2022-04" db="EMBL/GenBank/DDBJ databases">
        <authorList>
            <person name="Ye Y.-Q."/>
            <person name="Du Z.-J."/>
        </authorList>
    </citation>
    <scope>NUCLEOTIDE SEQUENCE [LARGE SCALE GENOMIC DNA]</scope>
    <source>
        <strain evidence="9 10">A6E488</strain>
    </source>
</reference>
<dbReference type="NCBIfam" id="TIGR00177">
    <property type="entry name" value="molyb_syn"/>
    <property type="match status" value="1"/>
</dbReference>
<dbReference type="InterPro" id="IPR008284">
    <property type="entry name" value="MoCF_biosynth_CS"/>
</dbReference>
<dbReference type="RefSeq" id="WP_261616367.1">
    <property type="nucleotide sequence ID" value="NZ_JALIDZ010000005.1"/>
</dbReference>
<evidence type="ECO:0000256" key="6">
    <source>
        <dbReference type="RuleBase" id="RU365090"/>
    </source>
</evidence>
<evidence type="ECO:0000259" key="8">
    <source>
        <dbReference type="SMART" id="SM00852"/>
    </source>
</evidence>
<dbReference type="SUPFAM" id="SSF63867">
    <property type="entry name" value="MoeA C-terminal domain-like"/>
    <property type="match status" value="1"/>
</dbReference>
<dbReference type="EMBL" id="JALIDZ010000005">
    <property type="protein sequence ID" value="MCT8972793.1"/>
    <property type="molecule type" value="Genomic_DNA"/>
</dbReference>
<evidence type="ECO:0000313" key="9">
    <source>
        <dbReference type="EMBL" id="MCT8972793.1"/>
    </source>
</evidence>
<dbReference type="InterPro" id="IPR038987">
    <property type="entry name" value="MoeA-like"/>
</dbReference>
<dbReference type="GO" id="GO:0061599">
    <property type="term" value="F:molybdopterin molybdotransferase activity"/>
    <property type="evidence" value="ECO:0007669"/>
    <property type="project" value="UniProtKB-UniRule"/>
</dbReference>
<dbReference type="Proteomes" id="UP001320898">
    <property type="component" value="Unassembled WGS sequence"/>
</dbReference>
<dbReference type="Gene3D" id="2.170.190.11">
    <property type="entry name" value="Molybdopterin biosynthesis moea protein, domain 3"/>
    <property type="match status" value="1"/>
</dbReference>
<evidence type="ECO:0000256" key="4">
    <source>
        <dbReference type="ARBA" id="ARBA00023150"/>
    </source>
</evidence>
<dbReference type="Pfam" id="PF00994">
    <property type="entry name" value="MoCF_biosynth"/>
    <property type="match status" value="1"/>
</dbReference>
<name>A0AAW5R2B0_9HYPH</name>
<comment type="catalytic activity">
    <reaction evidence="5">
        <text>adenylyl-molybdopterin + molybdate = Mo-molybdopterin + AMP + H(+)</text>
        <dbReference type="Rhea" id="RHEA:35047"/>
        <dbReference type="ChEBI" id="CHEBI:15378"/>
        <dbReference type="ChEBI" id="CHEBI:36264"/>
        <dbReference type="ChEBI" id="CHEBI:62727"/>
        <dbReference type="ChEBI" id="CHEBI:71302"/>
        <dbReference type="ChEBI" id="CHEBI:456215"/>
        <dbReference type="EC" id="2.10.1.1"/>
    </reaction>
</comment>
<keyword evidence="10" id="KW-1185">Reference proteome</keyword>
<comment type="function">
    <text evidence="1 6">Catalyzes the insertion of molybdate into adenylated molybdopterin with the concomitant release of AMP.</text>
</comment>
<dbReference type="SUPFAM" id="SSF63882">
    <property type="entry name" value="MoeA N-terminal region -like"/>
    <property type="match status" value="1"/>
</dbReference>
<dbReference type="Gene3D" id="3.40.980.10">
    <property type="entry name" value="MoaB/Mog-like domain"/>
    <property type="match status" value="1"/>
</dbReference>
<keyword evidence="4 6" id="KW-0501">Molybdenum cofactor biosynthesis</keyword>
<comment type="similarity">
    <text evidence="3 6">Belongs to the MoeA family.</text>
</comment>
<feature type="domain" description="MoaB/Mog" evidence="8">
    <location>
        <begin position="196"/>
        <end position="333"/>
    </location>
</feature>
<feature type="region of interest" description="Disordered" evidence="7">
    <location>
        <begin position="132"/>
        <end position="153"/>
    </location>
</feature>
<dbReference type="PANTHER" id="PTHR10192:SF5">
    <property type="entry name" value="GEPHYRIN"/>
    <property type="match status" value="1"/>
</dbReference>
<dbReference type="AlphaFoldDB" id="A0AAW5R2B0"/>
<keyword evidence="6" id="KW-0460">Magnesium</keyword>
<feature type="region of interest" description="Disordered" evidence="7">
    <location>
        <begin position="368"/>
        <end position="388"/>
    </location>
</feature>
<dbReference type="CDD" id="cd00887">
    <property type="entry name" value="MoeA"/>
    <property type="match status" value="1"/>
</dbReference>
<dbReference type="Gene3D" id="2.40.340.10">
    <property type="entry name" value="MoeA, C-terminal, domain IV"/>
    <property type="match status" value="1"/>
</dbReference>
<dbReference type="NCBIfam" id="NF045515">
    <property type="entry name" value="Glp_gephyrin"/>
    <property type="match status" value="1"/>
</dbReference>
<dbReference type="InterPro" id="IPR005110">
    <property type="entry name" value="MoeA_linker/N"/>
</dbReference>
<keyword evidence="6" id="KW-0808">Transferase</keyword>
<feature type="compositionally biased region" description="Gly residues" evidence="7">
    <location>
        <begin position="376"/>
        <end position="385"/>
    </location>
</feature>
<dbReference type="InterPro" id="IPR036135">
    <property type="entry name" value="MoeA_linker/N_sf"/>
</dbReference>
<keyword evidence="6" id="KW-0500">Molybdenum</keyword>
<dbReference type="Pfam" id="PF03454">
    <property type="entry name" value="MoeA_C"/>
    <property type="match status" value="1"/>
</dbReference>
<dbReference type="GO" id="GO:0046872">
    <property type="term" value="F:metal ion binding"/>
    <property type="evidence" value="ECO:0007669"/>
    <property type="project" value="UniProtKB-UniRule"/>
</dbReference>
<comment type="cofactor">
    <cofactor evidence="6">
        <name>Mg(2+)</name>
        <dbReference type="ChEBI" id="CHEBI:18420"/>
    </cofactor>
</comment>
<dbReference type="Pfam" id="PF03453">
    <property type="entry name" value="MoeA_N"/>
    <property type="match status" value="1"/>
</dbReference>
<dbReference type="SUPFAM" id="SSF53218">
    <property type="entry name" value="Molybdenum cofactor biosynthesis proteins"/>
    <property type="match status" value="1"/>
</dbReference>
<protein>
    <recommendedName>
        <fullName evidence="6">Molybdopterin molybdenumtransferase</fullName>
        <ecNumber evidence="6">2.10.1.1</ecNumber>
    </recommendedName>
</protein>
<comment type="caution">
    <text evidence="9">The sequence shown here is derived from an EMBL/GenBank/DDBJ whole genome shotgun (WGS) entry which is preliminary data.</text>
</comment>